<dbReference type="NCBIfam" id="TIGR01549">
    <property type="entry name" value="HAD-SF-IA-v1"/>
    <property type="match status" value="1"/>
</dbReference>
<dbReference type="InterPro" id="IPR036412">
    <property type="entry name" value="HAD-like_sf"/>
</dbReference>
<dbReference type="PRINTS" id="PR00413">
    <property type="entry name" value="HADHALOGNASE"/>
</dbReference>
<evidence type="ECO:0000313" key="2">
    <source>
        <dbReference type="Proteomes" id="UP000054092"/>
    </source>
</evidence>
<dbReference type="SUPFAM" id="SSF56784">
    <property type="entry name" value="HAD-like"/>
    <property type="match status" value="1"/>
</dbReference>
<gene>
    <name evidence="1" type="ORF">XD94_0121</name>
</gene>
<dbReference type="AlphaFoldDB" id="A0A101HTV6"/>
<dbReference type="PANTHER" id="PTHR18901:SF38">
    <property type="entry name" value="PSEUDOURIDINE-5'-PHOSPHATASE"/>
    <property type="match status" value="1"/>
</dbReference>
<comment type="caution">
    <text evidence="1">The sequence shown here is derived from an EMBL/GenBank/DDBJ whole genome shotgun (WGS) entry which is preliminary data.</text>
</comment>
<dbReference type="PANTHER" id="PTHR18901">
    <property type="entry name" value="2-DEOXYGLUCOSE-6-PHOSPHATE PHOSPHATASE 2"/>
    <property type="match status" value="1"/>
</dbReference>
<dbReference type="InterPro" id="IPR023198">
    <property type="entry name" value="PGP-like_dom2"/>
</dbReference>
<protein>
    <submittedName>
        <fullName evidence="1">Haloacid dehalogenase superfamily enzyme, subfamily IA</fullName>
    </submittedName>
</protein>
<proteinExistence type="predicted"/>
<dbReference type="InterPro" id="IPR041492">
    <property type="entry name" value="HAD_2"/>
</dbReference>
<dbReference type="EMBL" id="LGGP01000010">
    <property type="protein sequence ID" value="KUK82200.1"/>
    <property type="molecule type" value="Genomic_DNA"/>
</dbReference>
<reference evidence="2" key="1">
    <citation type="journal article" date="2015" name="MBio">
        <title>Genome-Resolved Metagenomic Analysis Reveals Roles for Candidate Phyla and Other Microbial Community Members in Biogeochemical Transformations in Oil Reservoirs.</title>
        <authorList>
            <person name="Hu P."/>
            <person name="Tom L."/>
            <person name="Singh A."/>
            <person name="Thomas B.C."/>
            <person name="Baker B.J."/>
            <person name="Piceno Y.M."/>
            <person name="Andersen G.L."/>
            <person name="Banfield J.F."/>
        </authorList>
    </citation>
    <scope>NUCLEOTIDE SEQUENCE [LARGE SCALE GENOMIC DNA]</scope>
</reference>
<dbReference type="SFLD" id="SFLDG01129">
    <property type="entry name" value="C1.5:_HAD__Beta-PGM__Phosphata"/>
    <property type="match status" value="1"/>
</dbReference>
<accession>A0A101HTV6</accession>
<dbReference type="Gene3D" id="3.40.50.1000">
    <property type="entry name" value="HAD superfamily/HAD-like"/>
    <property type="match status" value="1"/>
</dbReference>
<dbReference type="Pfam" id="PF13419">
    <property type="entry name" value="HAD_2"/>
    <property type="match status" value="1"/>
</dbReference>
<dbReference type="PATRIC" id="fig|1184387.3.peg.413"/>
<name>A0A101HTV6_9BACT</name>
<organism evidence="1 2">
    <name type="scientific">Mesotoga prima</name>
    <dbReference type="NCBI Taxonomy" id="1184387"/>
    <lineage>
        <taxon>Bacteria</taxon>
        <taxon>Thermotogati</taxon>
        <taxon>Thermotogota</taxon>
        <taxon>Thermotogae</taxon>
        <taxon>Kosmotogales</taxon>
        <taxon>Kosmotogaceae</taxon>
        <taxon>Mesotoga</taxon>
    </lineage>
</organism>
<dbReference type="Proteomes" id="UP000054092">
    <property type="component" value="Unassembled WGS sequence"/>
</dbReference>
<sequence>MIRAVVFDMDGVIIDSEKVYRKACTELVTELGGKISVELFEKQMGLKMTETQKVVVETAGLDMKPEDFGRRYMERYMKLARETLEPNPGLIDLLAYLSEKVKLAIASSTERAAIEELMRKINVLDYFEVVVGGDEVHESKPSPIIYLRAAELLGVKPEECVVVEDSPNGIRSGVRAGMEVLGVRNEENAHLDLSFSKDVFEDLYGVKEYLEKLLES</sequence>
<dbReference type="NCBIfam" id="TIGR01509">
    <property type="entry name" value="HAD-SF-IA-v3"/>
    <property type="match status" value="1"/>
</dbReference>
<dbReference type="SFLD" id="SFLDS00003">
    <property type="entry name" value="Haloacid_Dehalogenase"/>
    <property type="match status" value="1"/>
</dbReference>
<dbReference type="SFLD" id="SFLDG01135">
    <property type="entry name" value="C1.5.6:_HAD__Beta-PGM__Phospha"/>
    <property type="match status" value="1"/>
</dbReference>
<evidence type="ECO:0000313" key="1">
    <source>
        <dbReference type="EMBL" id="KUK82200.1"/>
    </source>
</evidence>
<dbReference type="InterPro" id="IPR023214">
    <property type="entry name" value="HAD_sf"/>
</dbReference>
<dbReference type="InterPro" id="IPR006439">
    <property type="entry name" value="HAD-SF_hydro_IA"/>
</dbReference>
<dbReference type="Gene3D" id="1.10.150.240">
    <property type="entry name" value="Putative phosphatase, domain 2"/>
    <property type="match status" value="1"/>
</dbReference>